<keyword evidence="2" id="KW-0560">Oxidoreductase</keyword>
<dbReference type="InterPro" id="IPR036291">
    <property type="entry name" value="NAD(P)-bd_dom_sf"/>
</dbReference>
<dbReference type="PRINTS" id="PR00080">
    <property type="entry name" value="SDRFAMILY"/>
</dbReference>
<organism evidence="3 4">
    <name type="scientific">Sinorhizobium meliloti (strain SM11)</name>
    <dbReference type="NCBI Taxonomy" id="707241"/>
    <lineage>
        <taxon>Bacteria</taxon>
        <taxon>Pseudomonadati</taxon>
        <taxon>Pseudomonadota</taxon>
        <taxon>Alphaproteobacteria</taxon>
        <taxon>Hyphomicrobiales</taxon>
        <taxon>Rhizobiaceae</taxon>
        <taxon>Sinorhizobium/Ensifer group</taxon>
        <taxon>Sinorhizobium</taxon>
    </lineage>
</organism>
<evidence type="ECO:0000313" key="4">
    <source>
        <dbReference type="Proteomes" id="UP000009045"/>
    </source>
</evidence>
<accession>F7XD38</accession>
<dbReference type="PANTHER" id="PTHR42760:SF133">
    <property type="entry name" value="3-OXOACYL-[ACYL-CARRIER-PROTEIN] REDUCTASE"/>
    <property type="match status" value="1"/>
</dbReference>
<name>F7XD38_SINMM</name>
<dbReference type="PANTHER" id="PTHR42760">
    <property type="entry name" value="SHORT-CHAIN DEHYDROGENASES/REDUCTASES FAMILY MEMBER"/>
    <property type="match status" value="1"/>
</dbReference>
<dbReference type="GO" id="GO:0016616">
    <property type="term" value="F:oxidoreductase activity, acting on the CH-OH group of donors, NAD or NADP as acceptor"/>
    <property type="evidence" value="ECO:0007669"/>
    <property type="project" value="TreeGrafter"/>
</dbReference>
<dbReference type="KEGG" id="smx:SM11_pC0444"/>
<dbReference type="EMBL" id="CP001831">
    <property type="protein sequence ID" value="AEH81517.1"/>
    <property type="molecule type" value="Genomic_DNA"/>
</dbReference>
<dbReference type="Gene3D" id="3.40.50.720">
    <property type="entry name" value="NAD(P)-binding Rossmann-like Domain"/>
    <property type="match status" value="1"/>
</dbReference>
<dbReference type="PATRIC" id="fig|707241.3.peg.4419"/>
<dbReference type="NCBIfam" id="NF005559">
    <property type="entry name" value="PRK07231.1"/>
    <property type="match status" value="1"/>
</dbReference>
<dbReference type="InterPro" id="IPR020904">
    <property type="entry name" value="Sc_DH/Rdtase_CS"/>
</dbReference>
<sequence>MMPAREDNPRSISYRPSHAGRRVLVTGAGRGIGRAIALGFAARGATVGVADMNADDIAETVALIKADGHGEGLPLLLDVADYDAVEAGLADAARAIGEAFDTVVNNAGISPKHDGVAHKVWEMDPAEWSRVVAVNLSGPFNTIRALTPSMRRAERGWIVNMSSVAGKTYSPIVACHYAATKSALIGFTKHLAAELGPYGIRVNALAPGRIETPMVRGVAREINEEQVKLTPMGRLGQPEEVADTAVYLTSAESSFVTGQTIDVAGGLYMT</sequence>
<comment type="similarity">
    <text evidence="1">Belongs to the short-chain dehydrogenases/reductases (SDR) family.</text>
</comment>
<dbReference type="Proteomes" id="UP000009045">
    <property type="component" value="Plasmid pSmeSM11c"/>
</dbReference>
<protein>
    <submittedName>
        <fullName evidence="3">3-ketoacyl-(Acyl-carrier-protein) reductase</fullName>
    </submittedName>
</protein>
<dbReference type="AlphaFoldDB" id="F7XD38"/>
<dbReference type="Pfam" id="PF13561">
    <property type="entry name" value="adh_short_C2"/>
    <property type="match status" value="1"/>
</dbReference>
<gene>
    <name evidence="3" type="ordered locus">SM11_pC0444</name>
</gene>
<dbReference type="SUPFAM" id="SSF51735">
    <property type="entry name" value="NAD(P)-binding Rossmann-fold domains"/>
    <property type="match status" value="1"/>
</dbReference>
<dbReference type="HOGENOM" id="CLU_010194_1_2_5"/>
<dbReference type="PROSITE" id="PS00061">
    <property type="entry name" value="ADH_SHORT"/>
    <property type="match status" value="1"/>
</dbReference>
<dbReference type="InterPro" id="IPR002347">
    <property type="entry name" value="SDR_fam"/>
</dbReference>
<dbReference type="NCBIfam" id="NF004198">
    <property type="entry name" value="PRK05653.1-3"/>
    <property type="match status" value="1"/>
</dbReference>
<dbReference type="FunFam" id="3.40.50.720:FF:000173">
    <property type="entry name" value="3-oxoacyl-[acyl-carrier protein] reductase"/>
    <property type="match status" value="1"/>
</dbReference>
<keyword evidence="3" id="KW-0614">Plasmid</keyword>
<evidence type="ECO:0000256" key="1">
    <source>
        <dbReference type="ARBA" id="ARBA00006484"/>
    </source>
</evidence>
<evidence type="ECO:0000256" key="2">
    <source>
        <dbReference type="ARBA" id="ARBA00023002"/>
    </source>
</evidence>
<reference evidence="3 4" key="1">
    <citation type="journal article" date="2011" name="J. Biotechnol.">
        <title>The complete genome sequence of the dominant Sinorhizobium meliloti field isolate SM11 extends the S. meliloti pan-genome.</title>
        <authorList>
            <person name="Schneiker-Bekel S."/>
            <person name="Wibberg D."/>
            <person name="Bekel T."/>
            <person name="Blom J."/>
            <person name="Linke B."/>
            <person name="Neuweger H."/>
            <person name="Stiens M."/>
            <person name="Vorholter F.J."/>
            <person name="Weidner S."/>
            <person name="Goesmann A."/>
            <person name="Puhler A."/>
            <person name="Schluter A."/>
        </authorList>
    </citation>
    <scope>NUCLEOTIDE SEQUENCE [LARGE SCALE GENOMIC DNA]</scope>
    <source>
        <strain evidence="3 4">SM11</strain>
        <plasmid evidence="4">pSmeSM11c</plasmid>
    </source>
</reference>
<proteinExistence type="inferred from homology"/>
<dbReference type="PRINTS" id="PR00081">
    <property type="entry name" value="GDHRDH"/>
</dbReference>
<evidence type="ECO:0000313" key="3">
    <source>
        <dbReference type="EMBL" id="AEH81517.1"/>
    </source>
</evidence>
<geneLocation type="plasmid" evidence="3 4">
    <name>pSmeSM11c</name>
</geneLocation>
<dbReference type="NCBIfam" id="NF009466">
    <property type="entry name" value="PRK12826.1-2"/>
    <property type="match status" value="1"/>
</dbReference>